<reference evidence="2" key="2">
    <citation type="submission" date="2021-04" db="EMBL/GenBank/DDBJ databases">
        <authorList>
            <person name="Gilroy R."/>
        </authorList>
    </citation>
    <scope>NUCLEOTIDE SEQUENCE</scope>
    <source>
        <strain evidence="2">CHK33-7979</strain>
    </source>
</reference>
<evidence type="ECO:0000313" key="2">
    <source>
        <dbReference type="EMBL" id="HIY73847.1"/>
    </source>
</evidence>
<organism evidence="2 3">
    <name type="scientific">Candidatus Intestinimonas merdavium</name>
    <dbReference type="NCBI Taxonomy" id="2838622"/>
    <lineage>
        <taxon>Bacteria</taxon>
        <taxon>Bacillati</taxon>
        <taxon>Bacillota</taxon>
        <taxon>Clostridia</taxon>
        <taxon>Eubacteriales</taxon>
        <taxon>Intestinimonas</taxon>
    </lineage>
</organism>
<dbReference type="Proteomes" id="UP000886824">
    <property type="component" value="Unassembled WGS sequence"/>
</dbReference>
<comment type="caution">
    <text evidence="2">The sequence shown here is derived from an EMBL/GenBank/DDBJ whole genome shotgun (WGS) entry which is preliminary data.</text>
</comment>
<dbReference type="EMBL" id="DXCX01000081">
    <property type="protein sequence ID" value="HIY73847.1"/>
    <property type="molecule type" value="Genomic_DNA"/>
</dbReference>
<keyword evidence="1" id="KW-1133">Transmembrane helix</keyword>
<gene>
    <name evidence="2" type="ORF">H9826_07730</name>
</gene>
<accession>A0A9D1Z4V8</accession>
<name>A0A9D1Z4V8_9FIRM</name>
<keyword evidence="1" id="KW-0812">Transmembrane</keyword>
<protein>
    <submittedName>
        <fullName evidence="2">Uncharacterized protein</fullName>
    </submittedName>
</protein>
<keyword evidence="1" id="KW-0472">Membrane</keyword>
<reference evidence="2" key="1">
    <citation type="journal article" date="2021" name="PeerJ">
        <title>Extensive microbial diversity within the chicken gut microbiome revealed by metagenomics and culture.</title>
        <authorList>
            <person name="Gilroy R."/>
            <person name="Ravi A."/>
            <person name="Getino M."/>
            <person name="Pursley I."/>
            <person name="Horton D.L."/>
            <person name="Alikhan N.F."/>
            <person name="Baker D."/>
            <person name="Gharbi K."/>
            <person name="Hall N."/>
            <person name="Watson M."/>
            <person name="Adriaenssens E.M."/>
            <person name="Foster-Nyarko E."/>
            <person name="Jarju S."/>
            <person name="Secka A."/>
            <person name="Antonio M."/>
            <person name="Oren A."/>
            <person name="Chaudhuri R.R."/>
            <person name="La Ragione R."/>
            <person name="Hildebrand F."/>
            <person name="Pallen M.J."/>
        </authorList>
    </citation>
    <scope>NUCLEOTIDE SEQUENCE</scope>
    <source>
        <strain evidence="2">CHK33-7979</strain>
    </source>
</reference>
<feature type="transmembrane region" description="Helical" evidence="1">
    <location>
        <begin position="33"/>
        <end position="56"/>
    </location>
</feature>
<sequence>MKKVIFGSACMISGMLLGLLVQSGGLGPRHHGLSGLLALLPVVFVVGGLVVGVLGLREKP</sequence>
<dbReference type="AlphaFoldDB" id="A0A9D1Z4V8"/>
<evidence type="ECO:0000313" key="3">
    <source>
        <dbReference type="Proteomes" id="UP000886824"/>
    </source>
</evidence>
<proteinExistence type="predicted"/>
<evidence type="ECO:0000256" key="1">
    <source>
        <dbReference type="SAM" id="Phobius"/>
    </source>
</evidence>